<dbReference type="InterPro" id="IPR000595">
    <property type="entry name" value="cNMP-bd_dom"/>
</dbReference>
<evidence type="ECO:0000256" key="2">
    <source>
        <dbReference type="ARBA" id="ARBA00023125"/>
    </source>
</evidence>
<dbReference type="CDD" id="cd00038">
    <property type="entry name" value="CAP_ED"/>
    <property type="match status" value="1"/>
</dbReference>
<dbReference type="OrthoDB" id="3197293at2"/>
<comment type="caution">
    <text evidence="5">The sequence shown here is derived from an EMBL/GenBank/DDBJ whole genome shotgun (WGS) entry which is preliminary data.</text>
</comment>
<keyword evidence="3" id="KW-0804">Transcription</keyword>
<dbReference type="InterPro" id="IPR012318">
    <property type="entry name" value="HTH_CRP"/>
</dbReference>
<dbReference type="Proteomes" id="UP000253792">
    <property type="component" value="Unassembled WGS sequence"/>
</dbReference>
<dbReference type="Pfam" id="PF00027">
    <property type="entry name" value="cNMP_binding"/>
    <property type="match status" value="1"/>
</dbReference>
<organism evidence="5 6">
    <name type="scientific">Senegalimassilia anaerobia</name>
    <dbReference type="NCBI Taxonomy" id="1473216"/>
    <lineage>
        <taxon>Bacteria</taxon>
        <taxon>Bacillati</taxon>
        <taxon>Actinomycetota</taxon>
        <taxon>Coriobacteriia</taxon>
        <taxon>Coriobacteriales</taxon>
        <taxon>Coriobacteriaceae</taxon>
        <taxon>Senegalimassilia</taxon>
    </lineage>
</organism>
<protein>
    <recommendedName>
        <fullName evidence="4">Cyclic nucleotide-binding domain-containing protein</fullName>
    </recommendedName>
</protein>
<dbReference type="InterPro" id="IPR036390">
    <property type="entry name" value="WH_DNA-bd_sf"/>
</dbReference>
<dbReference type="SUPFAM" id="SSF46785">
    <property type="entry name" value="Winged helix' DNA-binding domain"/>
    <property type="match status" value="1"/>
</dbReference>
<dbReference type="InterPro" id="IPR018490">
    <property type="entry name" value="cNMP-bd_dom_sf"/>
</dbReference>
<dbReference type="InterPro" id="IPR014710">
    <property type="entry name" value="RmlC-like_jellyroll"/>
</dbReference>
<dbReference type="Gene3D" id="2.60.120.10">
    <property type="entry name" value="Jelly Rolls"/>
    <property type="match status" value="1"/>
</dbReference>
<proteinExistence type="predicted"/>
<evidence type="ECO:0000313" key="6">
    <source>
        <dbReference type="Proteomes" id="UP000253792"/>
    </source>
</evidence>
<evidence type="ECO:0000313" key="5">
    <source>
        <dbReference type="EMBL" id="RDB55056.1"/>
    </source>
</evidence>
<evidence type="ECO:0000259" key="4">
    <source>
        <dbReference type="PROSITE" id="PS50042"/>
    </source>
</evidence>
<keyword evidence="6" id="KW-1185">Reference proteome</keyword>
<sequence length="216" mass="23998">MEFTQDLIRSLHSSAVFEGIPVKDLRDLLREIDARVMELSEGQLLRRAGDCMDFYPVVVSGIVQASMPQGGQDRPVAQFGSGESFAEAVPATLKHTPVNIRALESTSILCIPAKQLESCTSPHAFLLRENLSTEMSKKIGVLTQTLSVVGEPRLSDRIMAYLRTLPQDADGRVEVPMNRQEWATYLRAADKSLIRELSTLQKEGVLEVDGRFIRVL</sequence>
<reference evidence="5 6" key="1">
    <citation type="journal article" date="2018" name="Elife">
        <title>Discovery and characterization of a prevalent human gut bacterial enzyme sufficient for the inactivation of a family of plant toxins.</title>
        <authorList>
            <person name="Koppel N."/>
            <person name="Bisanz J.E."/>
            <person name="Pandelia M.E."/>
            <person name="Turnbaugh P.J."/>
            <person name="Balskus E.P."/>
        </authorList>
    </citation>
    <scope>NUCLEOTIDE SEQUENCE [LARGE SCALE GENOMIC DNA]</scope>
    <source>
        <strain evidence="6">anaerobia AP69FAA</strain>
    </source>
</reference>
<evidence type="ECO:0000256" key="1">
    <source>
        <dbReference type="ARBA" id="ARBA00023015"/>
    </source>
</evidence>
<feature type="domain" description="Cyclic nucleotide-binding" evidence="4">
    <location>
        <begin position="16"/>
        <end position="137"/>
    </location>
</feature>
<keyword evidence="1" id="KW-0805">Transcription regulation</keyword>
<name>A0A369LA20_9ACTN</name>
<evidence type="ECO:0000256" key="3">
    <source>
        <dbReference type="ARBA" id="ARBA00023163"/>
    </source>
</evidence>
<dbReference type="GO" id="GO:0003677">
    <property type="term" value="F:DNA binding"/>
    <property type="evidence" value="ECO:0007669"/>
    <property type="project" value="UniProtKB-KW"/>
</dbReference>
<gene>
    <name evidence="5" type="ORF">C1880_07445</name>
</gene>
<keyword evidence="2" id="KW-0238">DNA-binding</keyword>
<dbReference type="Pfam" id="PF13545">
    <property type="entry name" value="HTH_Crp_2"/>
    <property type="match status" value="1"/>
</dbReference>
<dbReference type="STRING" id="1034345.GCA_000236865_01784"/>
<accession>A0A369LA20</accession>
<dbReference type="SUPFAM" id="SSF51206">
    <property type="entry name" value="cAMP-binding domain-like"/>
    <property type="match status" value="1"/>
</dbReference>
<dbReference type="AlphaFoldDB" id="A0A369LA20"/>
<dbReference type="PROSITE" id="PS50042">
    <property type="entry name" value="CNMP_BINDING_3"/>
    <property type="match status" value="1"/>
</dbReference>
<dbReference type="EMBL" id="PPTP01000006">
    <property type="protein sequence ID" value="RDB55056.1"/>
    <property type="molecule type" value="Genomic_DNA"/>
</dbReference>
<dbReference type="GO" id="GO:0006355">
    <property type="term" value="P:regulation of DNA-templated transcription"/>
    <property type="evidence" value="ECO:0007669"/>
    <property type="project" value="InterPro"/>
</dbReference>
<dbReference type="RefSeq" id="WP_114620923.1">
    <property type="nucleotide sequence ID" value="NZ_PPTP01000006.1"/>
</dbReference>